<gene>
    <name evidence="1" type="ORF">DPMN_147117</name>
</gene>
<reference evidence="1" key="1">
    <citation type="journal article" date="2019" name="bioRxiv">
        <title>The Genome of the Zebra Mussel, Dreissena polymorpha: A Resource for Invasive Species Research.</title>
        <authorList>
            <person name="McCartney M.A."/>
            <person name="Auch B."/>
            <person name="Kono T."/>
            <person name="Mallez S."/>
            <person name="Zhang Y."/>
            <person name="Obille A."/>
            <person name="Becker A."/>
            <person name="Abrahante J.E."/>
            <person name="Garbe J."/>
            <person name="Badalamenti J.P."/>
            <person name="Herman A."/>
            <person name="Mangelson H."/>
            <person name="Liachko I."/>
            <person name="Sullivan S."/>
            <person name="Sone E.D."/>
            <person name="Koren S."/>
            <person name="Silverstein K.A.T."/>
            <person name="Beckman K.B."/>
            <person name="Gohl D.M."/>
        </authorList>
    </citation>
    <scope>NUCLEOTIDE SEQUENCE</scope>
    <source>
        <strain evidence="1">Duluth1</strain>
        <tissue evidence="1">Whole animal</tissue>
    </source>
</reference>
<proteinExistence type="predicted"/>
<evidence type="ECO:0000313" key="1">
    <source>
        <dbReference type="EMBL" id="KAH3793603.1"/>
    </source>
</evidence>
<evidence type="ECO:0000313" key="2">
    <source>
        <dbReference type="Proteomes" id="UP000828390"/>
    </source>
</evidence>
<name>A0A9D4F9Y1_DREPO</name>
<sequence>MTLYANQYAQFSLNAAHMHVFPVYFKPTHLPDHLRLPVCAGLPYPVYNHGARHNDVVSQQGANMSIHTE</sequence>
<keyword evidence="2" id="KW-1185">Reference proteome</keyword>
<dbReference type="Proteomes" id="UP000828390">
    <property type="component" value="Unassembled WGS sequence"/>
</dbReference>
<dbReference type="AlphaFoldDB" id="A0A9D4F9Y1"/>
<accession>A0A9D4F9Y1</accession>
<comment type="caution">
    <text evidence="1">The sequence shown here is derived from an EMBL/GenBank/DDBJ whole genome shotgun (WGS) entry which is preliminary data.</text>
</comment>
<protein>
    <submittedName>
        <fullName evidence="1">Uncharacterized protein</fullName>
    </submittedName>
</protein>
<dbReference type="EMBL" id="JAIWYP010000007">
    <property type="protein sequence ID" value="KAH3793603.1"/>
    <property type="molecule type" value="Genomic_DNA"/>
</dbReference>
<reference evidence="1" key="2">
    <citation type="submission" date="2020-11" db="EMBL/GenBank/DDBJ databases">
        <authorList>
            <person name="McCartney M.A."/>
            <person name="Auch B."/>
            <person name="Kono T."/>
            <person name="Mallez S."/>
            <person name="Becker A."/>
            <person name="Gohl D.M."/>
            <person name="Silverstein K.A.T."/>
            <person name="Koren S."/>
            <person name="Bechman K.B."/>
            <person name="Herman A."/>
            <person name="Abrahante J.E."/>
            <person name="Garbe J."/>
        </authorList>
    </citation>
    <scope>NUCLEOTIDE SEQUENCE</scope>
    <source>
        <strain evidence="1">Duluth1</strain>
        <tissue evidence="1">Whole animal</tissue>
    </source>
</reference>
<organism evidence="1 2">
    <name type="scientific">Dreissena polymorpha</name>
    <name type="common">Zebra mussel</name>
    <name type="synonym">Mytilus polymorpha</name>
    <dbReference type="NCBI Taxonomy" id="45954"/>
    <lineage>
        <taxon>Eukaryota</taxon>
        <taxon>Metazoa</taxon>
        <taxon>Spiralia</taxon>
        <taxon>Lophotrochozoa</taxon>
        <taxon>Mollusca</taxon>
        <taxon>Bivalvia</taxon>
        <taxon>Autobranchia</taxon>
        <taxon>Heteroconchia</taxon>
        <taxon>Euheterodonta</taxon>
        <taxon>Imparidentia</taxon>
        <taxon>Neoheterodontei</taxon>
        <taxon>Myida</taxon>
        <taxon>Dreissenoidea</taxon>
        <taxon>Dreissenidae</taxon>
        <taxon>Dreissena</taxon>
    </lineage>
</organism>